<dbReference type="InterPro" id="IPR036259">
    <property type="entry name" value="MFS_trans_sf"/>
</dbReference>
<keyword evidence="9" id="KW-1185">Reference proteome</keyword>
<gene>
    <name evidence="8" type="ORF">SAMN02799615_03765</name>
</gene>
<evidence type="ECO:0000256" key="2">
    <source>
        <dbReference type="ARBA" id="ARBA00022475"/>
    </source>
</evidence>
<dbReference type="Pfam" id="PF07690">
    <property type="entry name" value="MFS_1"/>
    <property type="match status" value="1"/>
</dbReference>
<protein>
    <submittedName>
        <fullName evidence="8">Predicted arabinose efflux permease, MFS family</fullName>
    </submittedName>
</protein>
<dbReference type="EMBL" id="FONH01000020">
    <property type="protein sequence ID" value="SFF47993.1"/>
    <property type="molecule type" value="Genomic_DNA"/>
</dbReference>
<feature type="transmembrane region" description="Helical" evidence="6">
    <location>
        <begin position="57"/>
        <end position="79"/>
    </location>
</feature>
<keyword evidence="5 6" id="KW-0472">Membrane</keyword>
<keyword evidence="4 6" id="KW-1133">Transmembrane helix</keyword>
<evidence type="ECO:0000256" key="5">
    <source>
        <dbReference type="ARBA" id="ARBA00023136"/>
    </source>
</evidence>
<dbReference type="Proteomes" id="UP000199477">
    <property type="component" value="Unassembled WGS sequence"/>
</dbReference>
<dbReference type="CDD" id="cd17324">
    <property type="entry name" value="MFS_NepI_like"/>
    <property type="match status" value="1"/>
</dbReference>
<feature type="transmembrane region" description="Helical" evidence="6">
    <location>
        <begin position="86"/>
        <end position="106"/>
    </location>
</feature>
<dbReference type="RefSeq" id="WP_035323562.1">
    <property type="nucleotide sequence ID" value="NZ_FONH01000020.1"/>
</dbReference>
<dbReference type="PANTHER" id="PTHR43124:SF5">
    <property type="entry name" value="PURINE RIBONUCLEOSIDE EFFLUX PUMP NEPI"/>
    <property type="match status" value="1"/>
</dbReference>
<evidence type="ECO:0000313" key="8">
    <source>
        <dbReference type="EMBL" id="SFF47993.1"/>
    </source>
</evidence>
<feature type="transmembrane region" description="Helical" evidence="6">
    <location>
        <begin position="342"/>
        <end position="364"/>
    </location>
</feature>
<dbReference type="SUPFAM" id="SSF103473">
    <property type="entry name" value="MFS general substrate transporter"/>
    <property type="match status" value="1"/>
</dbReference>
<dbReference type="InterPro" id="IPR020846">
    <property type="entry name" value="MFS_dom"/>
</dbReference>
<dbReference type="PROSITE" id="PS50850">
    <property type="entry name" value="MFS"/>
    <property type="match status" value="1"/>
</dbReference>
<organism evidence="8 9">
    <name type="scientific">Dyella marensis</name>
    <dbReference type="NCBI Taxonomy" id="500610"/>
    <lineage>
        <taxon>Bacteria</taxon>
        <taxon>Pseudomonadati</taxon>
        <taxon>Pseudomonadota</taxon>
        <taxon>Gammaproteobacteria</taxon>
        <taxon>Lysobacterales</taxon>
        <taxon>Rhodanobacteraceae</taxon>
        <taxon>Dyella</taxon>
    </lineage>
</organism>
<proteinExistence type="predicted"/>
<dbReference type="GO" id="GO:0022857">
    <property type="term" value="F:transmembrane transporter activity"/>
    <property type="evidence" value="ECO:0007669"/>
    <property type="project" value="InterPro"/>
</dbReference>
<feature type="transmembrane region" description="Helical" evidence="6">
    <location>
        <begin position="220"/>
        <end position="239"/>
    </location>
</feature>
<feature type="transmembrane region" description="Helical" evidence="6">
    <location>
        <begin position="16"/>
        <end position="37"/>
    </location>
</feature>
<evidence type="ECO:0000256" key="4">
    <source>
        <dbReference type="ARBA" id="ARBA00022989"/>
    </source>
</evidence>
<keyword evidence="2" id="KW-1003">Cell membrane</keyword>
<evidence type="ECO:0000256" key="3">
    <source>
        <dbReference type="ARBA" id="ARBA00022692"/>
    </source>
</evidence>
<evidence type="ECO:0000256" key="1">
    <source>
        <dbReference type="ARBA" id="ARBA00004651"/>
    </source>
</evidence>
<accession>A0A1I2J292</accession>
<feature type="transmembrane region" description="Helical" evidence="6">
    <location>
        <begin position="251"/>
        <end position="272"/>
    </location>
</feature>
<feature type="transmembrane region" description="Helical" evidence="6">
    <location>
        <begin position="175"/>
        <end position="193"/>
    </location>
</feature>
<evidence type="ECO:0000259" key="7">
    <source>
        <dbReference type="PROSITE" id="PS50850"/>
    </source>
</evidence>
<feature type="domain" description="Major facilitator superfamily (MFS) profile" evidence="7">
    <location>
        <begin position="21"/>
        <end position="394"/>
    </location>
</feature>
<dbReference type="PANTHER" id="PTHR43124">
    <property type="entry name" value="PURINE EFFLUX PUMP PBUE"/>
    <property type="match status" value="1"/>
</dbReference>
<evidence type="ECO:0000256" key="6">
    <source>
        <dbReference type="SAM" id="Phobius"/>
    </source>
</evidence>
<dbReference type="STRING" id="500610.SAMN02799615_03765"/>
<feature type="transmembrane region" description="Helical" evidence="6">
    <location>
        <begin position="370"/>
        <end position="391"/>
    </location>
</feature>
<feature type="transmembrane region" description="Helical" evidence="6">
    <location>
        <begin position="284"/>
        <end position="303"/>
    </location>
</feature>
<feature type="transmembrane region" description="Helical" evidence="6">
    <location>
        <begin position="145"/>
        <end position="169"/>
    </location>
</feature>
<comment type="subcellular location">
    <subcellularLocation>
        <location evidence="1">Cell membrane</location>
        <topology evidence="1">Multi-pass membrane protein</topology>
    </subcellularLocation>
</comment>
<dbReference type="AlphaFoldDB" id="A0A1I2J292"/>
<dbReference type="GO" id="GO:0005886">
    <property type="term" value="C:plasma membrane"/>
    <property type="evidence" value="ECO:0007669"/>
    <property type="project" value="UniProtKB-SubCell"/>
</dbReference>
<feature type="transmembrane region" description="Helical" evidence="6">
    <location>
        <begin position="112"/>
        <end position="133"/>
    </location>
</feature>
<keyword evidence="3 6" id="KW-0812">Transmembrane</keyword>
<sequence length="407" mass="42389">MNPNISKSGNDTRQGTAAWGGVFALALGAFALVASEFMPVSLLTPIAADLHVSEGQAGQAISISGAFAVLTSLFVSALAGRLDRKILLLGMAVLMMVSGTIVAFAPNHVVFMLGRALIGVAIGGFWSMSTAVAMRLVPEHQVSRAMAVVNGGNALATVIAAPLGSYIAAFVGWRWAFFCVVPVTAIALGWKLFSLPPMAVAPRTRSGNVLRLLGHRQVRMGMLAVCLFFMGQFALFTYLRPFLETATHVNASTLSLLLLVIGVTGLLGTSAIGEVLKFGLYRTLAFIPLLMAAIAMLLVMAGHSVSATAILLGVWGFVGTAAPVAWWTWLARTLPHDAEAGGGLMVAVIQLAITLGAVVGGVLFDTSGYRATFSASAVLLVASVGAAIFAARTKAVSVPRLEVVRSH</sequence>
<dbReference type="InterPro" id="IPR011701">
    <property type="entry name" value="MFS"/>
</dbReference>
<reference evidence="9" key="1">
    <citation type="submission" date="2016-10" db="EMBL/GenBank/DDBJ databases">
        <authorList>
            <person name="Varghese N."/>
            <person name="Submissions S."/>
        </authorList>
    </citation>
    <scope>NUCLEOTIDE SEQUENCE [LARGE SCALE GENOMIC DNA]</scope>
    <source>
        <strain evidence="9">UNC178MFTsu3.1</strain>
    </source>
</reference>
<name>A0A1I2J292_9GAMM</name>
<feature type="transmembrane region" description="Helical" evidence="6">
    <location>
        <begin position="309"/>
        <end position="330"/>
    </location>
</feature>
<evidence type="ECO:0000313" key="9">
    <source>
        <dbReference type="Proteomes" id="UP000199477"/>
    </source>
</evidence>
<dbReference type="InterPro" id="IPR050189">
    <property type="entry name" value="MFS_Efflux_Transporters"/>
</dbReference>
<dbReference type="Gene3D" id="1.20.1250.20">
    <property type="entry name" value="MFS general substrate transporter like domains"/>
    <property type="match status" value="1"/>
</dbReference>